<dbReference type="SUPFAM" id="SSF64518">
    <property type="entry name" value="Phase 1 flagellin"/>
    <property type="match status" value="1"/>
</dbReference>
<keyword evidence="8" id="KW-1185">Reference proteome</keyword>
<dbReference type="Gene3D" id="6.10.10.10">
    <property type="entry name" value="Flagellar export chaperone, C-terminal domain"/>
    <property type="match status" value="1"/>
</dbReference>
<comment type="function">
    <text evidence="4">Flagellin is the subunit protein which polymerizes to form the filaments of bacterial flagella.</text>
</comment>
<dbReference type="PRINTS" id="PR00207">
    <property type="entry name" value="FLAGELLIN"/>
</dbReference>
<dbReference type="RefSeq" id="WP_220104398.1">
    <property type="nucleotide sequence ID" value="NZ_JAHZSS010000014.1"/>
</dbReference>
<evidence type="ECO:0000256" key="1">
    <source>
        <dbReference type="ARBA" id="ARBA00005709"/>
    </source>
</evidence>
<protein>
    <recommendedName>
        <fullName evidence="4">Flagellin</fullName>
    </recommendedName>
</protein>
<keyword evidence="3 4" id="KW-0975">Bacterial flagellum</keyword>
<comment type="subcellular location">
    <subcellularLocation>
        <location evidence="4">Secreted</location>
    </subcellularLocation>
    <subcellularLocation>
        <location evidence="4">Bacterial flagellum</location>
    </subcellularLocation>
</comment>
<evidence type="ECO:0000313" key="7">
    <source>
        <dbReference type="EMBL" id="MBW8191721.1"/>
    </source>
</evidence>
<dbReference type="EMBL" id="JAHZSS010000014">
    <property type="protein sequence ID" value="MBW8191721.1"/>
    <property type="molecule type" value="Genomic_DNA"/>
</dbReference>
<keyword evidence="7" id="KW-0969">Cilium</keyword>
<dbReference type="PANTHER" id="PTHR42792:SF2">
    <property type="entry name" value="FLAGELLIN"/>
    <property type="match status" value="1"/>
</dbReference>
<evidence type="ECO:0000313" key="8">
    <source>
        <dbReference type="Proteomes" id="UP001166251"/>
    </source>
</evidence>
<keyword evidence="2 4" id="KW-0964">Secreted</keyword>
<reference evidence="7" key="1">
    <citation type="submission" date="2021-07" db="EMBL/GenBank/DDBJ databases">
        <title>Neiella marina sp. nov., isolated from the intestinal content of sea cucumber Apostichopus japonicus.</title>
        <authorList>
            <person name="Bai X."/>
        </authorList>
    </citation>
    <scope>NUCLEOTIDE SEQUENCE</scope>
    <source>
        <strain evidence="7">126</strain>
    </source>
</reference>
<keyword evidence="7" id="KW-0282">Flagellum</keyword>
<sequence length="578" mass="61150">MPLTVASNVIALNAQRNLRAASSAQSESLQRLASGLRVQKAGDDAAGMQISNRLTTQINGLGVAQRNANDGISMLQTAEGALDETTNILFRLKDLSIQAANGSNSTRDREAIQLEVDQLIVELDRINNTTRFGERNLFEESDVSMVGASSEEAALIDSLNTWLYESEQRISEFFGVTGDNVDLTFKFAQAGDPDSDGPGNTLAFVRYQSGGANGTGTDLEMVLDMVDVEPVVPPSGSTVTGTDWLYTDRVIAHEMVHAVFARNFDVSTGLPGDPTATPSWFNEGMAEFIHGGDERLDGDINVAGGIANLLDGNDVFSGWSGTSADYSESYAAVRYMHQELKNAGITEGVKAYTVYMADNPGASLDDAISNVASSPWANQAAFIADFDTNDVTYVSSMDLTNADTGAVGGFDADGGTVLTAESVLPNTRGSSNPTVFNEVGLDIDTGAGGGQIVSFQVGANAYETIEATFASFNAKALALETMDVVEGAQLAITAVDRALTYVDSNRAQMGAVQNRLSSTITNLDNVVEQVAGSRSRIRDTDFASETTELTKQNILTQSASAILAQAQQLPQAALVLLG</sequence>
<dbReference type="PANTHER" id="PTHR42792">
    <property type="entry name" value="FLAGELLIN"/>
    <property type="match status" value="1"/>
</dbReference>
<gene>
    <name evidence="7" type="ORF">K0504_11810</name>
</gene>
<dbReference type="Pfam" id="PF00700">
    <property type="entry name" value="Flagellin_C"/>
    <property type="match status" value="1"/>
</dbReference>
<dbReference type="InterPro" id="IPR001029">
    <property type="entry name" value="Flagellin_N"/>
</dbReference>
<evidence type="ECO:0000256" key="2">
    <source>
        <dbReference type="ARBA" id="ARBA00022525"/>
    </source>
</evidence>
<dbReference type="InterPro" id="IPR046358">
    <property type="entry name" value="Flagellin_C"/>
</dbReference>
<proteinExistence type="inferred from homology"/>
<accession>A0ABS7EH99</accession>
<dbReference type="InterPro" id="IPR042187">
    <property type="entry name" value="Flagellin_C_sub2"/>
</dbReference>
<name>A0ABS7EH99_9GAMM</name>
<organism evidence="7 8">
    <name type="scientific">Neiella holothuriorum</name>
    <dbReference type="NCBI Taxonomy" id="2870530"/>
    <lineage>
        <taxon>Bacteria</taxon>
        <taxon>Pseudomonadati</taxon>
        <taxon>Pseudomonadota</taxon>
        <taxon>Gammaproteobacteria</taxon>
        <taxon>Alteromonadales</taxon>
        <taxon>Echinimonadaceae</taxon>
        <taxon>Neiella</taxon>
    </lineage>
</organism>
<evidence type="ECO:0000259" key="5">
    <source>
        <dbReference type="Pfam" id="PF00669"/>
    </source>
</evidence>
<dbReference type="NCBIfam" id="NF033876">
    <property type="entry name" value="flagella_HExxH"/>
    <property type="match status" value="1"/>
</dbReference>
<dbReference type="Gene3D" id="1.20.1330.10">
    <property type="entry name" value="f41 fragment of flagellin, N-terminal domain"/>
    <property type="match status" value="2"/>
</dbReference>
<comment type="caution">
    <text evidence="7">The sequence shown here is derived from an EMBL/GenBank/DDBJ whole genome shotgun (WGS) entry which is preliminary data.</text>
</comment>
<evidence type="ECO:0000256" key="3">
    <source>
        <dbReference type="ARBA" id="ARBA00023143"/>
    </source>
</evidence>
<feature type="domain" description="Flagellin C-terminal" evidence="6">
    <location>
        <begin position="492"/>
        <end position="577"/>
    </location>
</feature>
<comment type="similarity">
    <text evidence="1 4">Belongs to the bacterial flagellin family.</text>
</comment>
<dbReference type="InterPro" id="IPR001492">
    <property type="entry name" value="Flagellin"/>
</dbReference>
<evidence type="ECO:0000256" key="4">
    <source>
        <dbReference type="RuleBase" id="RU362073"/>
    </source>
</evidence>
<keyword evidence="7" id="KW-0966">Cell projection</keyword>
<evidence type="ECO:0000259" key="6">
    <source>
        <dbReference type="Pfam" id="PF00700"/>
    </source>
</evidence>
<feature type="domain" description="Flagellin N-terminal" evidence="5">
    <location>
        <begin position="6"/>
        <end position="140"/>
    </location>
</feature>
<dbReference type="Proteomes" id="UP001166251">
    <property type="component" value="Unassembled WGS sequence"/>
</dbReference>
<dbReference type="Pfam" id="PF00669">
    <property type="entry name" value="Flagellin_N"/>
    <property type="match status" value="1"/>
</dbReference>